<sequence length="66" mass="7672">MDQQPNFFTNMARAIGTCLWVKGMEVLTEKKESEPKVLEFSRFLLALKLESSLPWILGLTKKEDRK</sequence>
<dbReference type="Proteomes" id="UP000033489">
    <property type="component" value="Unassembled WGS sequence"/>
</dbReference>
<proteinExistence type="predicted"/>
<evidence type="ECO:0000313" key="1">
    <source>
        <dbReference type="EMBL" id="KJQ76416.1"/>
    </source>
</evidence>
<dbReference type="RefSeq" id="WP_045614650.1">
    <property type="nucleotide sequence ID" value="NZ_JYGT01000007.1"/>
</dbReference>
<evidence type="ECO:0000313" key="2">
    <source>
        <dbReference type="Proteomes" id="UP000033489"/>
    </source>
</evidence>
<protein>
    <submittedName>
        <fullName evidence="1">Uncharacterized protein</fullName>
    </submittedName>
</protein>
<name>A0A0F2E3N0_9STRE</name>
<dbReference type="AlphaFoldDB" id="A0A0F2E3N0"/>
<dbReference type="EMBL" id="JYGT01000007">
    <property type="protein sequence ID" value="KJQ76416.1"/>
    <property type="molecule type" value="Genomic_DNA"/>
</dbReference>
<dbReference type="OrthoDB" id="2224202at2"/>
<accession>A0A0F2E3N0</accession>
<comment type="caution">
    <text evidence="1">The sequence shown here is derived from an EMBL/GenBank/DDBJ whole genome shotgun (WGS) entry which is preliminary data.</text>
</comment>
<gene>
    <name evidence="1" type="ORF">TZ94_00914</name>
</gene>
<reference evidence="1 2" key="1">
    <citation type="submission" date="2015-02" db="EMBL/GenBank/DDBJ databases">
        <title>Evolution of amylase-binding proteins of oral streptococcal species.</title>
        <authorList>
            <person name="Haase E.M."/>
        </authorList>
    </citation>
    <scope>NUCLEOTIDE SEQUENCE [LARGE SCALE GENOMIC DNA]</scope>
    <source>
        <strain evidence="1 2">UC921A</strain>
    </source>
</reference>
<dbReference type="PATRIC" id="fig|28037.216.peg.893"/>
<organism evidence="1 2">
    <name type="scientific">Streptococcus infantis</name>
    <dbReference type="NCBI Taxonomy" id="68892"/>
    <lineage>
        <taxon>Bacteria</taxon>
        <taxon>Bacillati</taxon>
        <taxon>Bacillota</taxon>
        <taxon>Bacilli</taxon>
        <taxon>Lactobacillales</taxon>
        <taxon>Streptococcaceae</taxon>
        <taxon>Streptococcus</taxon>
    </lineage>
</organism>